<reference evidence="1 2" key="1">
    <citation type="journal article" date="2014" name="Curr. Biol.">
        <title>The genome of the clonal raider ant Cerapachys biroi.</title>
        <authorList>
            <person name="Oxley P.R."/>
            <person name="Ji L."/>
            <person name="Fetter-Pruneda I."/>
            <person name="McKenzie S.K."/>
            <person name="Li C."/>
            <person name="Hu H."/>
            <person name="Zhang G."/>
            <person name="Kronauer D.J."/>
        </authorList>
    </citation>
    <scope>NUCLEOTIDE SEQUENCE [LARGE SCALE GENOMIC DNA]</scope>
</reference>
<dbReference type="AlphaFoldDB" id="A0A026WYG0"/>
<gene>
    <name evidence="1" type="ORF">X777_15081</name>
</gene>
<evidence type="ECO:0000313" key="2">
    <source>
        <dbReference type="Proteomes" id="UP000053097"/>
    </source>
</evidence>
<organism evidence="1 2">
    <name type="scientific">Ooceraea biroi</name>
    <name type="common">Clonal raider ant</name>
    <name type="synonym">Cerapachys biroi</name>
    <dbReference type="NCBI Taxonomy" id="2015173"/>
    <lineage>
        <taxon>Eukaryota</taxon>
        <taxon>Metazoa</taxon>
        <taxon>Ecdysozoa</taxon>
        <taxon>Arthropoda</taxon>
        <taxon>Hexapoda</taxon>
        <taxon>Insecta</taxon>
        <taxon>Pterygota</taxon>
        <taxon>Neoptera</taxon>
        <taxon>Endopterygota</taxon>
        <taxon>Hymenoptera</taxon>
        <taxon>Apocrita</taxon>
        <taxon>Aculeata</taxon>
        <taxon>Formicoidea</taxon>
        <taxon>Formicidae</taxon>
        <taxon>Dorylinae</taxon>
        <taxon>Ooceraea</taxon>
    </lineage>
</organism>
<protein>
    <submittedName>
        <fullName evidence="1">Uncharacterized protein</fullName>
    </submittedName>
</protein>
<accession>A0A026WYG0</accession>
<evidence type="ECO:0000313" key="1">
    <source>
        <dbReference type="EMBL" id="EZA60144.1"/>
    </source>
</evidence>
<name>A0A026WYG0_OOCBI</name>
<sequence length="71" mass="7536">MLNIGRVKYIEGAKFLPISPCLAIGKAWIFKISKRACSLGSGISIFLSNLPGRNNAGSKVSGLFVAIIILT</sequence>
<keyword evidence="2" id="KW-1185">Reference proteome</keyword>
<dbReference type="EMBL" id="KK107079">
    <property type="protein sequence ID" value="EZA60144.1"/>
    <property type="molecule type" value="Genomic_DNA"/>
</dbReference>
<proteinExistence type="predicted"/>
<dbReference type="Proteomes" id="UP000053097">
    <property type="component" value="Unassembled WGS sequence"/>
</dbReference>